<comment type="similarity">
    <text evidence="1 5">Belongs to the glycosyl hydrolase 27 family.</text>
</comment>
<evidence type="ECO:0000256" key="5">
    <source>
        <dbReference type="RuleBase" id="RU361168"/>
    </source>
</evidence>
<dbReference type="AlphaFoldDB" id="A0A7X1B5N1"/>
<comment type="caution">
    <text evidence="8">The sequence shown here is derived from an EMBL/GenBank/DDBJ whole genome shotgun (WGS) entry which is preliminary data.</text>
</comment>
<dbReference type="SUPFAM" id="SSF51011">
    <property type="entry name" value="Glycosyl hydrolase domain"/>
    <property type="match status" value="1"/>
</dbReference>
<keyword evidence="2 6" id="KW-0732">Signal</keyword>
<dbReference type="EC" id="3.2.1.22" evidence="5"/>
<protein>
    <recommendedName>
        <fullName evidence="5">Alpha-galactosidase</fullName>
        <ecNumber evidence="5">3.2.1.22</ecNumber>
    </recommendedName>
    <alternativeName>
        <fullName evidence="5">Melibiase</fullName>
    </alternativeName>
</protein>
<evidence type="ECO:0000256" key="2">
    <source>
        <dbReference type="ARBA" id="ARBA00022729"/>
    </source>
</evidence>
<dbReference type="InterPro" id="IPR013780">
    <property type="entry name" value="Glyco_hydro_b"/>
</dbReference>
<accession>A0A7X1B5N1</accession>
<dbReference type="SUPFAM" id="SSF51445">
    <property type="entry name" value="(Trans)glycosidases"/>
    <property type="match status" value="1"/>
</dbReference>
<reference evidence="8 9" key="1">
    <citation type="submission" date="2020-07" db="EMBL/GenBank/DDBJ databases">
        <authorList>
            <person name="Feng X."/>
        </authorList>
    </citation>
    <scope>NUCLEOTIDE SEQUENCE [LARGE SCALE GENOMIC DNA]</scope>
    <source>
        <strain evidence="8 9">JCM23202</strain>
    </source>
</reference>
<feature type="signal peptide" evidence="6">
    <location>
        <begin position="1"/>
        <end position="21"/>
    </location>
</feature>
<dbReference type="PRINTS" id="PR00740">
    <property type="entry name" value="GLHYDRLASE27"/>
</dbReference>
<dbReference type="GO" id="GO:0016020">
    <property type="term" value="C:membrane"/>
    <property type="evidence" value="ECO:0007669"/>
    <property type="project" value="InterPro"/>
</dbReference>
<keyword evidence="3 5" id="KW-0378">Hydrolase</keyword>
<dbReference type="InterPro" id="IPR002241">
    <property type="entry name" value="Glyco_hydro_27"/>
</dbReference>
<dbReference type="Proteomes" id="UP000526501">
    <property type="component" value="Unassembled WGS sequence"/>
</dbReference>
<dbReference type="GO" id="GO:0005509">
    <property type="term" value="F:calcium ion binding"/>
    <property type="evidence" value="ECO:0007669"/>
    <property type="project" value="InterPro"/>
</dbReference>
<gene>
    <name evidence="8" type="ORF">H5P27_08650</name>
</gene>
<keyword evidence="5" id="KW-1015">Disulfide bond</keyword>
<comment type="catalytic activity">
    <reaction evidence="5">
        <text>Hydrolysis of terminal, non-reducing alpha-D-galactose residues in alpha-D-galactosides, including galactose oligosaccharides, galactomannans and galactolipids.</text>
        <dbReference type="EC" id="3.2.1.22"/>
    </reaction>
</comment>
<evidence type="ECO:0000256" key="1">
    <source>
        <dbReference type="ARBA" id="ARBA00009743"/>
    </source>
</evidence>
<dbReference type="EMBL" id="JACHVC010000008">
    <property type="protein sequence ID" value="MBC2606113.1"/>
    <property type="molecule type" value="Genomic_DNA"/>
</dbReference>
<dbReference type="InterPro" id="IPR013785">
    <property type="entry name" value="Aldolase_TIM"/>
</dbReference>
<dbReference type="GO" id="GO:0004557">
    <property type="term" value="F:alpha-galactosidase activity"/>
    <property type="evidence" value="ECO:0007669"/>
    <property type="project" value="UniProtKB-EC"/>
</dbReference>
<dbReference type="Gene3D" id="2.60.40.10">
    <property type="entry name" value="Immunoglobulins"/>
    <property type="match status" value="1"/>
</dbReference>
<evidence type="ECO:0000256" key="6">
    <source>
        <dbReference type="SAM" id="SignalP"/>
    </source>
</evidence>
<dbReference type="RefSeq" id="WP_185660006.1">
    <property type="nucleotide sequence ID" value="NZ_CAWPOO010000008.1"/>
</dbReference>
<keyword evidence="4 5" id="KW-0326">Glycosidase</keyword>
<dbReference type="Gene3D" id="2.60.40.1180">
    <property type="entry name" value="Golgi alpha-mannosidase II"/>
    <property type="match status" value="1"/>
</dbReference>
<sequence>MIKLPILSIATSTALMTLLSASPDNQLMTTDIVPVSGYDFRIRGKEILTPTPGESPQITGASIFGVRPRKPVYFRVTSTGKKPITFTAHGLPDGLSIDAASGWITGRAPQKKGSYLIDLRASNESGQSTRQLELRIGDTICLTPPMGWNSWYVQSEGVSDTAIREISLAMNEKGLGDHGWTYVNIDDCWSGLRNTETKTIEPNSKFPDMKGLAEYVNDQGFKLGIYSTTWMSTYAGYVGGSAPNEEGDYSEFFLPEEERENPHQVFGRYPNGIRKNLAKVGPAWFVDRDAQQFADWGIDYVKYDWKEWTLEKTEKGYWPSDDKPQHKTKESGIIQRFYNDFQSLDRDIVISLSPNHDEHEDTFMPEYSNLWRLTGDIEAEWHRIIAPFEMEDRLALTRPGAYGDLDMLQIGPLGKPNRAEVVFKPSPLTANEQYFQVTLWSILTQPLLLSCDISTMDDFDLNLVTNDEVLAVNQDPLCSQGYRIASEAGSWEIWAKDLIDGSKAVALFNLSDKEATLSLTAEQLGIRGTIRDLWRQENLSELTDTFSALISPHGVAFLKVTPQE</sequence>
<evidence type="ECO:0000256" key="4">
    <source>
        <dbReference type="ARBA" id="ARBA00023295"/>
    </source>
</evidence>
<dbReference type="CDD" id="cd14792">
    <property type="entry name" value="GH27"/>
    <property type="match status" value="1"/>
</dbReference>
<dbReference type="PANTHER" id="PTHR11452">
    <property type="entry name" value="ALPHA-GALACTOSIDASE/ALPHA-N-ACETYLGALACTOSAMINIDASE"/>
    <property type="match status" value="1"/>
</dbReference>
<organism evidence="8 9">
    <name type="scientific">Pelagicoccus albus</name>
    <dbReference type="NCBI Taxonomy" id="415222"/>
    <lineage>
        <taxon>Bacteria</taxon>
        <taxon>Pseudomonadati</taxon>
        <taxon>Verrucomicrobiota</taxon>
        <taxon>Opitutia</taxon>
        <taxon>Puniceicoccales</taxon>
        <taxon>Pelagicoccaceae</taxon>
        <taxon>Pelagicoccus</taxon>
    </lineage>
</organism>
<feature type="domain" description="Alpha galactosidase C-terminal" evidence="7">
    <location>
        <begin position="489"/>
        <end position="560"/>
    </location>
</feature>
<dbReference type="Gene3D" id="3.20.20.70">
    <property type="entry name" value="Aldolase class I"/>
    <property type="match status" value="1"/>
</dbReference>
<dbReference type="Pfam" id="PF05345">
    <property type="entry name" value="He_PIG"/>
    <property type="match status" value="1"/>
</dbReference>
<evidence type="ECO:0000313" key="9">
    <source>
        <dbReference type="Proteomes" id="UP000526501"/>
    </source>
</evidence>
<dbReference type="GO" id="GO:0005975">
    <property type="term" value="P:carbohydrate metabolic process"/>
    <property type="evidence" value="ECO:0007669"/>
    <property type="project" value="InterPro"/>
</dbReference>
<dbReference type="InterPro" id="IPR017853">
    <property type="entry name" value="GH"/>
</dbReference>
<dbReference type="PANTHER" id="PTHR11452:SF75">
    <property type="entry name" value="ALPHA-GALACTOSIDASE MEL1"/>
    <property type="match status" value="1"/>
</dbReference>
<dbReference type="Pfam" id="PF17801">
    <property type="entry name" value="Melibiase_C"/>
    <property type="match status" value="1"/>
</dbReference>
<evidence type="ECO:0000256" key="3">
    <source>
        <dbReference type="ARBA" id="ARBA00022801"/>
    </source>
</evidence>
<dbReference type="InterPro" id="IPR015919">
    <property type="entry name" value="Cadherin-like_sf"/>
</dbReference>
<feature type="chain" id="PRO_5030842773" description="Alpha-galactosidase" evidence="6">
    <location>
        <begin position="22"/>
        <end position="564"/>
    </location>
</feature>
<proteinExistence type="inferred from homology"/>
<dbReference type="SUPFAM" id="SSF49313">
    <property type="entry name" value="Cadherin-like"/>
    <property type="match status" value="1"/>
</dbReference>
<name>A0A7X1B5N1_9BACT</name>
<evidence type="ECO:0000313" key="8">
    <source>
        <dbReference type="EMBL" id="MBC2606113.1"/>
    </source>
</evidence>
<dbReference type="InterPro" id="IPR041233">
    <property type="entry name" value="Melibiase_C"/>
</dbReference>
<dbReference type="Pfam" id="PF16499">
    <property type="entry name" value="Melibiase_2"/>
    <property type="match status" value="2"/>
</dbReference>
<evidence type="ECO:0000259" key="7">
    <source>
        <dbReference type="Pfam" id="PF17801"/>
    </source>
</evidence>
<keyword evidence="9" id="KW-1185">Reference proteome</keyword>
<dbReference type="InterPro" id="IPR013783">
    <property type="entry name" value="Ig-like_fold"/>
</dbReference>